<dbReference type="AlphaFoldDB" id="A0A0B7BXE8"/>
<proteinExistence type="predicted"/>
<accession>A0A0B7BXE8</accession>
<name>A0A0B7BXE8_9EUPU</name>
<sequence length="63" mass="7668">MFFAVITIYSKTGLTQLMYIFFNKPVRRRDSQHFCHMHYFQHARVTFSFPKKCLHKYSSSSDR</sequence>
<reference evidence="1" key="1">
    <citation type="submission" date="2014-12" db="EMBL/GenBank/DDBJ databases">
        <title>Insight into the proteome of Arion vulgaris.</title>
        <authorList>
            <person name="Aradska J."/>
            <person name="Bulat T."/>
            <person name="Smidak R."/>
            <person name="Sarate P."/>
            <person name="Gangsoo J."/>
            <person name="Sialana F."/>
            <person name="Bilban M."/>
            <person name="Lubec G."/>
        </authorList>
    </citation>
    <scope>NUCLEOTIDE SEQUENCE</scope>
    <source>
        <tissue evidence="1">Skin</tissue>
    </source>
</reference>
<protein>
    <submittedName>
        <fullName evidence="1">Uncharacterized protein</fullName>
    </submittedName>
</protein>
<organism evidence="1">
    <name type="scientific">Arion vulgaris</name>
    <dbReference type="NCBI Taxonomy" id="1028688"/>
    <lineage>
        <taxon>Eukaryota</taxon>
        <taxon>Metazoa</taxon>
        <taxon>Spiralia</taxon>
        <taxon>Lophotrochozoa</taxon>
        <taxon>Mollusca</taxon>
        <taxon>Gastropoda</taxon>
        <taxon>Heterobranchia</taxon>
        <taxon>Euthyneura</taxon>
        <taxon>Panpulmonata</taxon>
        <taxon>Eupulmonata</taxon>
        <taxon>Stylommatophora</taxon>
        <taxon>Helicina</taxon>
        <taxon>Arionoidea</taxon>
        <taxon>Arionidae</taxon>
        <taxon>Arion</taxon>
    </lineage>
</organism>
<feature type="non-terminal residue" evidence="1">
    <location>
        <position position="63"/>
    </location>
</feature>
<evidence type="ECO:0000313" key="1">
    <source>
        <dbReference type="EMBL" id="CEK97884.1"/>
    </source>
</evidence>
<dbReference type="EMBL" id="HACG01051013">
    <property type="protein sequence ID" value="CEK97884.1"/>
    <property type="molecule type" value="Transcribed_RNA"/>
</dbReference>
<gene>
    <name evidence="1" type="primary">ORF217175</name>
</gene>